<sequence length="143" mass="15285">MPCWASSPARTTACSNCPIPAKCCRCPPLTNVPLTKPWFAGVANVRGALYSVVDFSAFRGGEATPRNSEARLLLVGSRHGINSALLVNRTLGLKGLADMTEEAPADNAPAWSGARYVDPSGQAWTRLQIKSLLDDPEFLNVSN</sequence>
<organism evidence="2 3">
    <name type="scientific">Sulfurisoma sediminicola</name>
    <dbReference type="NCBI Taxonomy" id="1381557"/>
    <lineage>
        <taxon>Bacteria</taxon>
        <taxon>Pseudomonadati</taxon>
        <taxon>Pseudomonadota</taxon>
        <taxon>Betaproteobacteria</taxon>
        <taxon>Nitrosomonadales</taxon>
        <taxon>Sterolibacteriaceae</taxon>
        <taxon>Sulfurisoma</taxon>
    </lineage>
</organism>
<keyword evidence="3" id="KW-1185">Reference proteome</keyword>
<evidence type="ECO:0000313" key="3">
    <source>
        <dbReference type="Proteomes" id="UP000268908"/>
    </source>
</evidence>
<accession>A0A497XLX8</accession>
<comment type="caution">
    <text evidence="2">The sequence shown here is derived from an EMBL/GenBank/DDBJ whole genome shotgun (WGS) entry which is preliminary data.</text>
</comment>
<dbReference type="InterPro" id="IPR036061">
    <property type="entry name" value="CheW-like_dom_sf"/>
</dbReference>
<feature type="domain" description="CheW-like" evidence="1">
    <location>
        <begin position="23"/>
        <end position="135"/>
    </location>
</feature>
<proteinExistence type="predicted"/>
<evidence type="ECO:0000259" key="1">
    <source>
        <dbReference type="Pfam" id="PF01584"/>
    </source>
</evidence>
<dbReference type="SUPFAM" id="SSF50341">
    <property type="entry name" value="CheW-like"/>
    <property type="match status" value="1"/>
</dbReference>
<dbReference type="GO" id="GO:0006935">
    <property type="term" value="P:chemotaxis"/>
    <property type="evidence" value="ECO:0007669"/>
    <property type="project" value="InterPro"/>
</dbReference>
<dbReference type="InterPro" id="IPR002545">
    <property type="entry name" value="CheW-lke_dom"/>
</dbReference>
<name>A0A497XLX8_9PROT</name>
<protein>
    <submittedName>
        <fullName evidence="2">Chemotaxis signal transduction protein</fullName>
    </submittedName>
</protein>
<evidence type="ECO:0000313" key="2">
    <source>
        <dbReference type="EMBL" id="RLJ68400.1"/>
    </source>
</evidence>
<reference evidence="2 3" key="1">
    <citation type="submission" date="2018-10" db="EMBL/GenBank/DDBJ databases">
        <title>Genomic Encyclopedia of Type Strains, Phase IV (KMG-IV): sequencing the most valuable type-strain genomes for metagenomic binning, comparative biology and taxonomic classification.</title>
        <authorList>
            <person name="Goeker M."/>
        </authorList>
    </citation>
    <scope>NUCLEOTIDE SEQUENCE [LARGE SCALE GENOMIC DNA]</scope>
    <source>
        <strain evidence="2 3">DSM 26916</strain>
    </source>
</reference>
<dbReference type="EMBL" id="RCCI01000004">
    <property type="protein sequence ID" value="RLJ68400.1"/>
    <property type="molecule type" value="Genomic_DNA"/>
</dbReference>
<dbReference type="AlphaFoldDB" id="A0A497XLX8"/>
<dbReference type="GO" id="GO:0007165">
    <property type="term" value="P:signal transduction"/>
    <property type="evidence" value="ECO:0007669"/>
    <property type="project" value="InterPro"/>
</dbReference>
<dbReference type="Pfam" id="PF01584">
    <property type="entry name" value="CheW"/>
    <property type="match status" value="1"/>
</dbReference>
<dbReference type="Proteomes" id="UP000268908">
    <property type="component" value="Unassembled WGS sequence"/>
</dbReference>
<dbReference type="Gene3D" id="2.40.50.180">
    <property type="entry name" value="CheA-289, Domain 4"/>
    <property type="match status" value="1"/>
</dbReference>
<gene>
    <name evidence="2" type="ORF">DFR35_0960</name>
</gene>